<reference evidence="3" key="1">
    <citation type="submission" date="2017-02" db="UniProtKB">
        <authorList>
            <consortium name="WormBaseParasite"/>
        </authorList>
    </citation>
    <scope>IDENTIFICATION</scope>
</reference>
<protein>
    <submittedName>
        <fullName evidence="3">LigA</fullName>
    </submittedName>
</protein>
<dbReference type="WBParaSite" id="PTRK_0001265900.1">
    <property type="protein sequence ID" value="PTRK_0001265900.1"/>
    <property type="gene ID" value="PTRK_0001265900"/>
</dbReference>
<feature type="region of interest" description="Disordered" evidence="1">
    <location>
        <begin position="120"/>
        <end position="242"/>
    </location>
</feature>
<feature type="region of interest" description="Disordered" evidence="1">
    <location>
        <begin position="1"/>
        <end position="92"/>
    </location>
</feature>
<proteinExistence type="predicted"/>
<sequence length="290" mass="30460">MARPHGHRGDGGQNAGGLRGGGRHHPAGPLGRAGGARADRHPLYGAGERLLSPRRAGGAEHGARRAVRRAAPSAGRLSARSARGEVQQRRSAEALWRRGRVRAEGLVRGALAHLAFGQPQRGAVPVARHRADRQLDRPEPGQPDDDVDGLRLQGAGAARLCGGQRRDRSSERPGAVQAGRRGDHHAGLRERRDHPAAARHQSAASLFAGLPGAGGEGAVDGSEPVGPHRGPQSRAPVGGAGGLVRAVRPPAVEAECRDRCQRWSWWHGLVRHPRLRGSIEGQGGDAAGHL</sequence>
<feature type="compositionally biased region" description="Basic and acidic residues" evidence="1">
    <location>
        <begin position="82"/>
        <end position="92"/>
    </location>
</feature>
<dbReference type="AlphaFoldDB" id="A0A0N4ZVP5"/>
<evidence type="ECO:0000313" key="2">
    <source>
        <dbReference type="Proteomes" id="UP000038045"/>
    </source>
</evidence>
<keyword evidence="2" id="KW-1185">Reference proteome</keyword>
<accession>A0A0N4ZVP5</accession>
<dbReference type="Proteomes" id="UP000038045">
    <property type="component" value="Unplaced"/>
</dbReference>
<evidence type="ECO:0000313" key="3">
    <source>
        <dbReference type="WBParaSite" id="PTRK_0001265900.1"/>
    </source>
</evidence>
<evidence type="ECO:0000256" key="1">
    <source>
        <dbReference type="SAM" id="MobiDB-lite"/>
    </source>
</evidence>
<feature type="compositionally biased region" description="Basic and acidic residues" evidence="1">
    <location>
        <begin position="180"/>
        <end position="196"/>
    </location>
</feature>
<name>A0A0N4ZVP5_PARTI</name>
<organism evidence="2 3">
    <name type="scientific">Parastrongyloides trichosuri</name>
    <name type="common">Possum-specific nematode worm</name>
    <dbReference type="NCBI Taxonomy" id="131310"/>
    <lineage>
        <taxon>Eukaryota</taxon>
        <taxon>Metazoa</taxon>
        <taxon>Ecdysozoa</taxon>
        <taxon>Nematoda</taxon>
        <taxon>Chromadorea</taxon>
        <taxon>Rhabditida</taxon>
        <taxon>Tylenchina</taxon>
        <taxon>Panagrolaimomorpha</taxon>
        <taxon>Strongyloidoidea</taxon>
        <taxon>Strongyloididae</taxon>
        <taxon>Parastrongyloides</taxon>
    </lineage>
</organism>
<feature type="compositionally biased region" description="Gly residues" evidence="1">
    <location>
        <begin position="11"/>
        <end position="20"/>
    </location>
</feature>